<comment type="activity regulation">
    <text evidence="12">Activated by a monovalent cation that binds near, but not in, the active site. The most likely occupant of the site in vivo is potassium. Ion binding induces a conformational change that may alter substrate affinity.</text>
</comment>
<evidence type="ECO:0000256" key="12">
    <source>
        <dbReference type="HAMAP-Rule" id="MF_01987"/>
    </source>
</evidence>
<keyword evidence="8 12" id="KW-0067">ATP-binding</keyword>
<feature type="domain" description="Carbohydrate kinase PfkB" evidence="13">
    <location>
        <begin position="16"/>
        <end position="306"/>
    </location>
</feature>
<dbReference type="UniPathway" id="UPA00916">
    <property type="reaction ID" value="UER00889"/>
</dbReference>
<feature type="binding site" evidence="12">
    <location>
        <begin position="263"/>
        <end position="264"/>
    </location>
    <ligand>
        <name>ATP</name>
        <dbReference type="ChEBI" id="CHEBI:30616"/>
    </ligand>
</feature>
<keyword evidence="15" id="KW-1185">Reference proteome</keyword>
<keyword evidence="4 12" id="KW-0808">Transferase</keyword>
<feature type="binding site" evidence="12">
    <location>
        <position position="260"/>
    </location>
    <ligand>
        <name>K(+)</name>
        <dbReference type="ChEBI" id="CHEBI:29103"/>
    </ligand>
</feature>
<comment type="caution">
    <text evidence="14">The sequence shown here is derived from an EMBL/GenBank/DDBJ whole genome shotgun (WGS) entry which is preliminary data.</text>
</comment>
<evidence type="ECO:0000259" key="13">
    <source>
        <dbReference type="Pfam" id="PF00294"/>
    </source>
</evidence>
<feature type="binding site" evidence="12">
    <location>
        <begin position="52"/>
        <end position="56"/>
    </location>
    <ligand>
        <name>substrate</name>
    </ligand>
</feature>
<dbReference type="InterPro" id="IPR002173">
    <property type="entry name" value="Carboh/pur_kinase_PfkB_CS"/>
</dbReference>
<comment type="function">
    <text evidence="12">Catalyzes the phosphorylation of ribose at O-5 in a reaction requiring ATP and magnesium. The resulting D-ribose-5-phosphate can then be used either for sythesis of nucleotides, histidine, and tryptophan, or as a component of the pentose phosphate pathway.</text>
</comment>
<reference evidence="14 15" key="2">
    <citation type="submission" date="2019-09" db="EMBL/GenBank/DDBJ databases">
        <authorList>
            <person name="Jin C."/>
        </authorList>
    </citation>
    <scope>NUCLEOTIDE SEQUENCE [LARGE SCALE GENOMIC DNA]</scope>
    <source>
        <strain evidence="14 15">BN140002</strain>
    </source>
</reference>
<feature type="binding site" evidence="12">
    <location>
        <begin position="231"/>
        <end position="236"/>
    </location>
    <ligand>
        <name>ATP</name>
        <dbReference type="ChEBI" id="CHEBI:30616"/>
    </ligand>
</feature>
<dbReference type="InterPro" id="IPR029056">
    <property type="entry name" value="Ribokinase-like"/>
</dbReference>
<feature type="binding site" evidence="12">
    <location>
        <position position="299"/>
    </location>
    <ligand>
        <name>K(+)</name>
        <dbReference type="ChEBI" id="CHEBI:29103"/>
    </ligand>
</feature>
<dbReference type="GO" id="GO:0019303">
    <property type="term" value="P:D-ribose catabolic process"/>
    <property type="evidence" value="ECO:0007669"/>
    <property type="project" value="UniProtKB-UniRule"/>
</dbReference>
<dbReference type="PANTHER" id="PTHR10584">
    <property type="entry name" value="SUGAR KINASE"/>
    <property type="match status" value="1"/>
</dbReference>
<dbReference type="SUPFAM" id="SSF53613">
    <property type="entry name" value="Ribokinase-like"/>
    <property type="match status" value="1"/>
</dbReference>
<evidence type="ECO:0000256" key="5">
    <source>
        <dbReference type="ARBA" id="ARBA00022723"/>
    </source>
</evidence>
<keyword evidence="10 12" id="KW-0630">Potassium</keyword>
<evidence type="ECO:0000256" key="6">
    <source>
        <dbReference type="ARBA" id="ARBA00022741"/>
    </source>
</evidence>
<evidence type="ECO:0000256" key="3">
    <source>
        <dbReference type="ARBA" id="ARBA00016943"/>
    </source>
</evidence>
<dbReference type="InterPro" id="IPR011877">
    <property type="entry name" value="Ribokinase"/>
</dbReference>
<comment type="similarity">
    <text evidence="1">Belongs to the carbohydrate kinase pfkB family.</text>
</comment>
<comment type="subcellular location">
    <subcellularLocation>
        <location evidence="12">Cytoplasm</location>
    </subcellularLocation>
</comment>
<feature type="binding site" evidence="12">
    <location>
        <position position="264"/>
    </location>
    <ligand>
        <name>substrate</name>
    </ligand>
</feature>
<proteinExistence type="inferred from homology"/>
<keyword evidence="5 12" id="KW-0479">Metal-binding</keyword>
<dbReference type="RefSeq" id="WP_149815535.1">
    <property type="nucleotide sequence ID" value="NZ_VUOA01000006.1"/>
</dbReference>
<dbReference type="GO" id="GO:0046872">
    <property type="term" value="F:metal ion binding"/>
    <property type="evidence" value="ECO:0007669"/>
    <property type="project" value="UniProtKB-KW"/>
</dbReference>
<keyword evidence="6 12" id="KW-0547">Nucleotide-binding</keyword>
<dbReference type="InterPro" id="IPR011611">
    <property type="entry name" value="PfkB_dom"/>
</dbReference>
<keyword evidence="11 12" id="KW-0119">Carbohydrate metabolism</keyword>
<dbReference type="Gene3D" id="3.40.1190.20">
    <property type="match status" value="1"/>
</dbReference>
<sequence length="321" mass="32771">MSLAHETDLSTEETGSVFILGSFVVACSAKVGRLPRPGESLGAEAFTVEPGGKGLNLAVGVRRLGLAVDGIFAVGDDLFGQVAPAAFARAGLRSSMLRCFPGATGGGVGFTDATGENCLAVHMGANRLLSAACVESAASALRRADLVLAQFEIPDEPVREAFRVARAAGGRTLLNPSPYRPVAPDILALTSVLVLNRVEAAEMAGALGAGDGLEGMARALLERGPDIVAVTLGEEGAVAYRRNAPPVRRPAFPVEAVDTLGAGDAFTAGFASGLVRGLPLEECLVRGAACGALVCRSLGVLDHLPTTAALDAFLARARARA</sequence>
<evidence type="ECO:0000256" key="8">
    <source>
        <dbReference type="ARBA" id="ARBA00022840"/>
    </source>
</evidence>
<feature type="binding site" evidence="12">
    <location>
        <position position="294"/>
    </location>
    <ligand>
        <name>K(+)</name>
        <dbReference type="ChEBI" id="CHEBI:29103"/>
    </ligand>
</feature>
<evidence type="ECO:0000313" key="14">
    <source>
        <dbReference type="EMBL" id="KAA2242264.1"/>
    </source>
</evidence>
<feature type="binding site" evidence="12">
    <location>
        <position position="196"/>
    </location>
    <ligand>
        <name>ATP</name>
        <dbReference type="ChEBI" id="CHEBI:30616"/>
    </ligand>
</feature>
<gene>
    <name evidence="12" type="primary">rbsK</name>
    <name evidence="14" type="ORF">F0L46_02965</name>
</gene>
<evidence type="ECO:0000256" key="4">
    <source>
        <dbReference type="ARBA" id="ARBA00022679"/>
    </source>
</evidence>
<keyword evidence="7 12" id="KW-0418">Kinase</keyword>
<dbReference type="GO" id="GO:0004747">
    <property type="term" value="F:ribokinase activity"/>
    <property type="evidence" value="ECO:0007669"/>
    <property type="project" value="UniProtKB-UniRule"/>
</dbReference>
<keyword evidence="12" id="KW-0963">Cytoplasm</keyword>
<comment type="catalytic activity">
    <reaction evidence="12">
        <text>D-ribose + ATP = D-ribose 5-phosphate + ADP + H(+)</text>
        <dbReference type="Rhea" id="RHEA:13697"/>
        <dbReference type="ChEBI" id="CHEBI:15378"/>
        <dbReference type="ChEBI" id="CHEBI:30616"/>
        <dbReference type="ChEBI" id="CHEBI:47013"/>
        <dbReference type="ChEBI" id="CHEBI:78346"/>
        <dbReference type="ChEBI" id="CHEBI:456216"/>
        <dbReference type="EC" id="2.7.1.15"/>
    </reaction>
</comment>
<protein>
    <recommendedName>
        <fullName evidence="3 12">Ribokinase</fullName>
        <shortName evidence="12">RK</shortName>
        <ecNumber evidence="2 12">2.7.1.15</ecNumber>
    </recommendedName>
</protein>
<feature type="binding site" evidence="12">
    <location>
        <position position="258"/>
    </location>
    <ligand>
        <name>K(+)</name>
        <dbReference type="ChEBI" id="CHEBI:29103"/>
    </ligand>
</feature>
<dbReference type="PROSITE" id="PS00584">
    <property type="entry name" value="PFKB_KINASES_2"/>
    <property type="match status" value="1"/>
</dbReference>
<dbReference type="GO" id="GO:0005737">
    <property type="term" value="C:cytoplasm"/>
    <property type="evidence" value="ECO:0007669"/>
    <property type="project" value="UniProtKB-SubCell"/>
</dbReference>
<dbReference type="Proteomes" id="UP000323142">
    <property type="component" value="Unassembled WGS sequence"/>
</dbReference>
<evidence type="ECO:0000256" key="9">
    <source>
        <dbReference type="ARBA" id="ARBA00022842"/>
    </source>
</evidence>
<comment type="cofactor">
    <cofactor evidence="12">
        <name>Mg(2+)</name>
        <dbReference type="ChEBI" id="CHEBI:18420"/>
    </cofactor>
    <text evidence="12">Requires a divalent cation, most likely magnesium in vivo, as an electrophilic catalyst to aid phosphoryl group transfer. It is the chelate of the metal and the nucleotide that is the actual substrate.</text>
</comment>
<organism evidence="14 15">
    <name type="scientific">Salinarimonas soli</name>
    <dbReference type="NCBI Taxonomy" id="1638099"/>
    <lineage>
        <taxon>Bacteria</taxon>
        <taxon>Pseudomonadati</taxon>
        <taxon>Pseudomonadota</taxon>
        <taxon>Alphaproteobacteria</taxon>
        <taxon>Hyphomicrobiales</taxon>
        <taxon>Salinarimonadaceae</taxon>
        <taxon>Salinarimonas</taxon>
    </lineage>
</organism>
<accession>A0A5B2VU03</accession>
<comment type="subunit">
    <text evidence="12">Homodimer.</text>
</comment>
<comment type="caution">
    <text evidence="12">Lacks conserved residue(s) required for the propagation of feature annotation.</text>
</comment>
<dbReference type="PANTHER" id="PTHR10584:SF166">
    <property type="entry name" value="RIBOKINASE"/>
    <property type="match status" value="1"/>
</dbReference>
<feature type="binding site" evidence="12">
    <location>
        <position position="152"/>
    </location>
    <ligand>
        <name>substrate</name>
    </ligand>
</feature>
<dbReference type="InterPro" id="IPR002139">
    <property type="entry name" value="Ribo/fructo_kinase"/>
</dbReference>
<dbReference type="OrthoDB" id="9813569at2"/>
<feature type="binding site" evidence="12">
    <location>
        <position position="297"/>
    </location>
    <ligand>
        <name>K(+)</name>
        <dbReference type="ChEBI" id="CHEBI:29103"/>
    </ligand>
</feature>
<dbReference type="PRINTS" id="PR00990">
    <property type="entry name" value="RIBOKINASE"/>
</dbReference>
<dbReference type="HAMAP" id="MF_01987">
    <property type="entry name" value="Ribokinase"/>
    <property type="match status" value="1"/>
</dbReference>
<evidence type="ECO:0000313" key="15">
    <source>
        <dbReference type="Proteomes" id="UP000323142"/>
    </source>
</evidence>
<dbReference type="EMBL" id="VUOA01000006">
    <property type="protein sequence ID" value="KAA2242264.1"/>
    <property type="molecule type" value="Genomic_DNA"/>
</dbReference>
<comment type="pathway">
    <text evidence="12">Carbohydrate metabolism; D-ribose degradation; D-ribose 5-phosphate from beta-D-ribopyranose: step 2/2.</text>
</comment>
<evidence type="ECO:0000256" key="7">
    <source>
        <dbReference type="ARBA" id="ARBA00022777"/>
    </source>
</evidence>
<evidence type="ECO:0000256" key="10">
    <source>
        <dbReference type="ARBA" id="ARBA00022958"/>
    </source>
</evidence>
<evidence type="ECO:0000256" key="2">
    <source>
        <dbReference type="ARBA" id="ARBA00012035"/>
    </source>
</evidence>
<dbReference type="GO" id="GO:0005524">
    <property type="term" value="F:ATP binding"/>
    <property type="evidence" value="ECO:0007669"/>
    <property type="project" value="UniProtKB-UniRule"/>
</dbReference>
<evidence type="ECO:0000256" key="1">
    <source>
        <dbReference type="ARBA" id="ARBA00005380"/>
    </source>
</evidence>
<keyword evidence="9 12" id="KW-0460">Magnesium</keyword>
<evidence type="ECO:0000256" key="11">
    <source>
        <dbReference type="ARBA" id="ARBA00023277"/>
    </source>
</evidence>
<comment type="similarity">
    <text evidence="12">Belongs to the carbohydrate kinase PfkB family. Ribokinase subfamily.</text>
</comment>
<feature type="active site" description="Proton acceptor" evidence="12">
    <location>
        <position position="264"/>
    </location>
</feature>
<dbReference type="Pfam" id="PF00294">
    <property type="entry name" value="PfkB"/>
    <property type="match status" value="1"/>
</dbReference>
<dbReference type="CDD" id="cd01174">
    <property type="entry name" value="ribokinase"/>
    <property type="match status" value="1"/>
</dbReference>
<name>A0A5B2VU03_9HYPH</name>
<dbReference type="AlphaFoldDB" id="A0A5B2VU03"/>
<dbReference type="EC" id="2.7.1.15" evidence="2 12"/>
<reference evidence="14 15" key="1">
    <citation type="submission" date="2019-09" db="EMBL/GenBank/DDBJ databases">
        <title>Salinarimonas rosea gen. nov., sp. nov., a new member of the a-2 subgroup of the Proteobacteria.</title>
        <authorList>
            <person name="Liu J."/>
        </authorList>
    </citation>
    <scope>NUCLEOTIDE SEQUENCE [LARGE SCALE GENOMIC DNA]</scope>
    <source>
        <strain evidence="14 15">BN140002</strain>
    </source>
</reference>